<keyword evidence="2" id="KW-1003">Cell membrane</keyword>
<evidence type="ECO:0000256" key="1">
    <source>
        <dbReference type="ARBA" id="ARBA00004651"/>
    </source>
</evidence>
<dbReference type="EMBL" id="LS398110">
    <property type="protein sequence ID" value="SPP95694.1"/>
    <property type="molecule type" value="Genomic_DNA"/>
</dbReference>
<name>A0A2U3Q2P5_9BRAD</name>
<evidence type="ECO:0000313" key="8">
    <source>
        <dbReference type="Proteomes" id="UP000246085"/>
    </source>
</evidence>
<evidence type="ECO:0000259" key="6">
    <source>
        <dbReference type="Pfam" id="PF17200"/>
    </source>
</evidence>
<protein>
    <recommendedName>
        <fullName evidence="6">Single Cache domain-containing protein</fullName>
    </recommendedName>
</protein>
<sequence>MTAGKLTPAEAKSLFHQRGRLNVNGNQGYPVVYNQDGSLVVNGANQQLEGKITGARIPTAC</sequence>
<gene>
    <name evidence="7" type="ORF">BRAD3257_4716</name>
</gene>
<evidence type="ECO:0000256" key="5">
    <source>
        <dbReference type="ARBA" id="ARBA00023136"/>
    </source>
</evidence>
<dbReference type="RefSeq" id="WP_347338394.1">
    <property type="nucleotide sequence ID" value="NZ_LS398110.1"/>
</dbReference>
<evidence type="ECO:0000256" key="2">
    <source>
        <dbReference type="ARBA" id="ARBA00022475"/>
    </source>
</evidence>
<keyword evidence="5" id="KW-0472">Membrane</keyword>
<organism evidence="7 8">
    <name type="scientific">Bradyrhizobium vignae</name>
    <dbReference type="NCBI Taxonomy" id="1549949"/>
    <lineage>
        <taxon>Bacteria</taxon>
        <taxon>Pseudomonadati</taxon>
        <taxon>Pseudomonadota</taxon>
        <taxon>Alphaproteobacteria</taxon>
        <taxon>Hyphomicrobiales</taxon>
        <taxon>Nitrobacteraceae</taxon>
        <taxon>Bradyrhizobium</taxon>
    </lineage>
</organism>
<evidence type="ECO:0000256" key="4">
    <source>
        <dbReference type="ARBA" id="ARBA00022989"/>
    </source>
</evidence>
<comment type="subcellular location">
    <subcellularLocation>
        <location evidence="1">Cell membrane</location>
        <topology evidence="1">Multi-pass membrane protein</topology>
    </subcellularLocation>
</comment>
<dbReference type="GO" id="GO:0005886">
    <property type="term" value="C:plasma membrane"/>
    <property type="evidence" value="ECO:0007669"/>
    <property type="project" value="UniProtKB-SubCell"/>
</dbReference>
<dbReference type="AlphaFoldDB" id="A0A2U3Q2P5"/>
<dbReference type="InterPro" id="IPR033480">
    <property type="entry name" value="sCache_2"/>
</dbReference>
<keyword evidence="3" id="KW-0812">Transmembrane</keyword>
<proteinExistence type="predicted"/>
<accession>A0A2U3Q2P5</accession>
<keyword evidence="4" id="KW-1133">Transmembrane helix</keyword>
<evidence type="ECO:0000256" key="3">
    <source>
        <dbReference type="ARBA" id="ARBA00022692"/>
    </source>
</evidence>
<dbReference type="KEGG" id="bvz:BRAD3257_4716"/>
<dbReference type="Proteomes" id="UP000246085">
    <property type="component" value="Chromosome BRAD3257"/>
</dbReference>
<dbReference type="Pfam" id="PF17200">
    <property type="entry name" value="sCache_2"/>
    <property type="match status" value="1"/>
</dbReference>
<reference evidence="7 8" key="1">
    <citation type="submission" date="2018-03" db="EMBL/GenBank/DDBJ databases">
        <authorList>
            <person name="Gully D."/>
        </authorList>
    </citation>
    <scope>NUCLEOTIDE SEQUENCE [LARGE SCALE GENOMIC DNA]</scope>
    <source>
        <strain evidence="7">ORS3257</strain>
    </source>
</reference>
<evidence type="ECO:0000313" key="7">
    <source>
        <dbReference type="EMBL" id="SPP95694.1"/>
    </source>
</evidence>
<feature type="domain" description="Single Cache" evidence="6">
    <location>
        <begin position="3"/>
        <end position="51"/>
    </location>
</feature>